<organism evidence="7 8">
    <name type="scientific">Exidia glandulosa HHB12029</name>
    <dbReference type="NCBI Taxonomy" id="1314781"/>
    <lineage>
        <taxon>Eukaryota</taxon>
        <taxon>Fungi</taxon>
        <taxon>Dikarya</taxon>
        <taxon>Basidiomycota</taxon>
        <taxon>Agaricomycotina</taxon>
        <taxon>Agaricomycetes</taxon>
        <taxon>Auriculariales</taxon>
        <taxon>Exidiaceae</taxon>
        <taxon>Exidia</taxon>
    </lineage>
</organism>
<dbReference type="GO" id="GO:0005524">
    <property type="term" value="F:ATP binding"/>
    <property type="evidence" value="ECO:0007669"/>
    <property type="project" value="UniProtKB-UniRule"/>
</dbReference>
<dbReference type="Proteomes" id="UP000077266">
    <property type="component" value="Unassembled WGS sequence"/>
</dbReference>
<evidence type="ECO:0000256" key="2">
    <source>
        <dbReference type="ARBA" id="ARBA00022741"/>
    </source>
</evidence>
<dbReference type="AlphaFoldDB" id="A0A166AEV3"/>
<protein>
    <submittedName>
        <fullName evidence="7">Kinase-like protein</fullName>
    </submittedName>
</protein>
<dbReference type="Gene3D" id="1.10.510.10">
    <property type="entry name" value="Transferase(Phosphotransferase) domain 1"/>
    <property type="match status" value="1"/>
</dbReference>
<feature type="compositionally biased region" description="Low complexity" evidence="5">
    <location>
        <begin position="360"/>
        <end position="394"/>
    </location>
</feature>
<keyword evidence="2 4" id="KW-0547">Nucleotide-binding</keyword>
<dbReference type="PROSITE" id="PS00107">
    <property type="entry name" value="PROTEIN_KINASE_ATP"/>
    <property type="match status" value="1"/>
</dbReference>
<keyword evidence="8" id="KW-1185">Reference proteome</keyword>
<keyword evidence="7" id="KW-0418">Kinase</keyword>
<keyword evidence="3 4" id="KW-0067">ATP-binding</keyword>
<dbReference type="InterPro" id="IPR017441">
    <property type="entry name" value="Protein_kinase_ATP_BS"/>
</dbReference>
<feature type="region of interest" description="Disordered" evidence="5">
    <location>
        <begin position="332"/>
        <end position="425"/>
    </location>
</feature>
<reference evidence="7 8" key="1">
    <citation type="journal article" date="2016" name="Mol. Biol. Evol.">
        <title>Comparative Genomics of Early-Diverging Mushroom-Forming Fungi Provides Insights into the Origins of Lignocellulose Decay Capabilities.</title>
        <authorList>
            <person name="Nagy L.G."/>
            <person name="Riley R."/>
            <person name="Tritt A."/>
            <person name="Adam C."/>
            <person name="Daum C."/>
            <person name="Floudas D."/>
            <person name="Sun H."/>
            <person name="Yadav J.S."/>
            <person name="Pangilinan J."/>
            <person name="Larsson K.H."/>
            <person name="Matsuura K."/>
            <person name="Barry K."/>
            <person name="Labutti K."/>
            <person name="Kuo R."/>
            <person name="Ohm R.A."/>
            <person name="Bhattacharya S.S."/>
            <person name="Shirouzu T."/>
            <person name="Yoshinaga Y."/>
            <person name="Martin F.M."/>
            <person name="Grigoriev I.V."/>
            <person name="Hibbett D.S."/>
        </authorList>
    </citation>
    <scope>NUCLEOTIDE SEQUENCE [LARGE SCALE GENOMIC DNA]</scope>
    <source>
        <strain evidence="7 8">HHB12029</strain>
    </source>
</reference>
<gene>
    <name evidence="7" type="ORF">EXIGLDRAFT_837275</name>
</gene>
<evidence type="ECO:0000259" key="6">
    <source>
        <dbReference type="PROSITE" id="PS50011"/>
    </source>
</evidence>
<proteinExistence type="predicted"/>
<feature type="domain" description="Protein kinase" evidence="6">
    <location>
        <begin position="32"/>
        <end position="317"/>
    </location>
</feature>
<sequence>MDSGIGLVGIPVGTELPLVPFDGGLQRRSITVSSAVAVGGGASAYVLVGHLHSDGGKGSDVALKVFPSLLSVHNQELLLRELQICRKFRHPLLLPFLGTSSYGLHTILVSQYMSNGNLRDYVIRNPDCNRRQFVLQVAQGLQFLHNSVKYVHGDLKCHNILVSNKETAILADFGLSTAIDKAASEATTATDIRQRHSLRFAAPEILLDSEPYDGDEHNDIRSNVTVPGARMRSKTPASDVYAFGMVVIEIFTGERPWATTSDMNVIMLVTSGVTHPVPFQAFERGFAMHHWELCQRCWSFRPHERPNMRSVVLRLLLLDAVPSWSEIQLSSAMRPNDAGKRSTPSRRTFPPVQPDYPRQSAPRDSSSLSSATRSWGPYSSRSTQPSSISSLSQSAVRTSSRKAVSLLSTQDAAEPTPPLPASRIPRPAEGWDSLYLSVLSKRDSVQLRYLLERSDLDTVMPLSGLCPLTQTVVLTLSFRIAQEVSEMSPLDDFFRAGLEWIKRCVMVIDAKDTFTAPWAACVLSKVLTQLSMTKPSMDILPNHFIEATDVPRLVSEVEALVEEKVQMLGVP</sequence>
<evidence type="ECO:0000256" key="5">
    <source>
        <dbReference type="SAM" id="MobiDB-lite"/>
    </source>
</evidence>
<evidence type="ECO:0000313" key="7">
    <source>
        <dbReference type="EMBL" id="KZV91239.1"/>
    </source>
</evidence>
<dbReference type="PANTHER" id="PTHR44329">
    <property type="entry name" value="SERINE/THREONINE-PROTEIN KINASE TNNI3K-RELATED"/>
    <property type="match status" value="1"/>
</dbReference>
<keyword evidence="7" id="KW-0808">Transferase</keyword>
<feature type="binding site" evidence="4">
    <location>
        <position position="64"/>
    </location>
    <ligand>
        <name>ATP</name>
        <dbReference type="ChEBI" id="CHEBI:30616"/>
    </ligand>
</feature>
<dbReference type="SUPFAM" id="SSF56112">
    <property type="entry name" value="Protein kinase-like (PK-like)"/>
    <property type="match status" value="1"/>
</dbReference>
<dbReference type="InterPro" id="IPR008271">
    <property type="entry name" value="Ser/Thr_kinase_AS"/>
</dbReference>
<dbReference type="InterPro" id="IPR051681">
    <property type="entry name" value="Ser/Thr_Kinases-Pseudokinases"/>
</dbReference>
<dbReference type="Pfam" id="PF07714">
    <property type="entry name" value="PK_Tyr_Ser-Thr"/>
    <property type="match status" value="1"/>
</dbReference>
<dbReference type="InterPro" id="IPR001245">
    <property type="entry name" value="Ser-Thr/Tyr_kinase_cat_dom"/>
</dbReference>
<dbReference type="PROSITE" id="PS50011">
    <property type="entry name" value="PROTEIN_KINASE_DOM"/>
    <property type="match status" value="1"/>
</dbReference>
<evidence type="ECO:0000256" key="3">
    <source>
        <dbReference type="ARBA" id="ARBA00022840"/>
    </source>
</evidence>
<evidence type="ECO:0000256" key="1">
    <source>
        <dbReference type="ARBA" id="ARBA00022527"/>
    </source>
</evidence>
<dbReference type="PANTHER" id="PTHR44329:SF214">
    <property type="entry name" value="PROTEIN KINASE DOMAIN-CONTAINING PROTEIN"/>
    <property type="match status" value="1"/>
</dbReference>
<name>A0A166AEV3_EXIGL</name>
<evidence type="ECO:0000313" key="8">
    <source>
        <dbReference type="Proteomes" id="UP000077266"/>
    </source>
</evidence>
<accession>A0A166AEV3</accession>
<dbReference type="SMART" id="SM00220">
    <property type="entry name" value="S_TKc"/>
    <property type="match status" value="1"/>
</dbReference>
<dbReference type="PROSITE" id="PS00108">
    <property type="entry name" value="PROTEIN_KINASE_ST"/>
    <property type="match status" value="1"/>
</dbReference>
<dbReference type="GO" id="GO:0004674">
    <property type="term" value="F:protein serine/threonine kinase activity"/>
    <property type="evidence" value="ECO:0007669"/>
    <property type="project" value="UniProtKB-KW"/>
</dbReference>
<evidence type="ECO:0000256" key="4">
    <source>
        <dbReference type="PROSITE-ProRule" id="PRU10141"/>
    </source>
</evidence>
<dbReference type="InParanoid" id="A0A166AEV3"/>
<keyword evidence="1" id="KW-0723">Serine/threonine-protein kinase</keyword>
<feature type="compositionally biased region" description="Polar residues" evidence="5">
    <location>
        <begin position="395"/>
        <end position="411"/>
    </location>
</feature>
<dbReference type="EMBL" id="KV426032">
    <property type="protein sequence ID" value="KZV91239.1"/>
    <property type="molecule type" value="Genomic_DNA"/>
</dbReference>
<dbReference type="STRING" id="1314781.A0A166AEV3"/>
<dbReference type="InterPro" id="IPR011009">
    <property type="entry name" value="Kinase-like_dom_sf"/>
</dbReference>
<dbReference type="InterPro" id="IPR000719">
    <property type="entry name" value="Prot_kinase_dom"/>
</dbReference>
<dbReference type="OrthoDB" id="4062651at2759"/>